<gene>
    <name evidence="3" type="primary">thpR</name>
    <name evidence="3" type="ORF">E6K71_01510</name>
</gene>
<proteinExistence type="inferred from homology"/>
<evidence type="ECO:0000313" key="3">
    <source>
        <dbReference type="EMBL" id="TMQ50827.1"/>
    </source>
</evidence>
<dbReference type="PANTHER" id="PTHR35561">
    <property type="entry name" value="RNA 2',3'-CYCLIC PHOSPHODIESTERASE"/>
    <property type="match status" value="1"/>
</dbReference>
<dbReference type="AlphaFoldDB" id="A0A538SHH5"/>
<sequence length="188" mass="20418">MVRTFIALVIPDEWKEYLGKIEGDLMRLMTGLSWVKAENLHVTLRFLGDLGDSGVRRAGEAAGRGAKGHAAFTARLGAPGAFPSMNRPRVLWTGLTEGRDEAIALAKSVNQSLDHGGFGPADKPFKPHITLARVRERAEGVEAFGRYTPPPPPGAALLDRIVVMKSDLHPTGARYTALEEIRLRQQGA</sequence>
<comment type="caution">
    <text evidence="3">The sequence shown here is derived from an EMBL/GenBank/DDBJ whole genome shotgun (WGS) entry which is preliminary data.</text>
</comment>
<dbReference type="Gene3D" id="3.90.1140.10">
    <property type="entry name" value="Cyclic phosphodiesterase"/>
    <property type="match status" value="1"/>
</dbReference>
<comment type="catalytic activity">
    <reaction evidence="2">
        <text>a 3'-end 2',3'-cyclophospho-ribonucleotide-RNA + H2O = a 3'-end 2'-phospho-ribonucleotide-RNA + H(+)</text>
        <dbReference type="Rhea" id="RHEA:11828"/>
        <dbReference type="Rhea" id="RHEA-COMP:10464"/>
        <dbReference type="Rhea" id="RHEA-COMP:17353"/>
        <dbReference type="ChEBI" id="CHEBI:15377"/>
        <dbReference type="ChEBI" id="CHEBI:15378"/>
        <dbReference type="ChEBI" id="CHEBI:83064"/>
        <dbReference type="ChEBI" id="CHEBI:173113"/>
        <dbReference type="EC" id="3.1.4.58"/>
    </reaction>
</comment>
<dbReference type="Proteomes" id="UP000316292">
    <property type="component" value="Unassembled WGS sequence"/>
</dbReference>
<dbReference type="GO" id="GO:0008664">
    <property type="term" value="F:RNA 2',3'-cyclic 3'-phosphodiesterase activity"/>
    <property type="evidence" value="ECO:0007669"/>
    <property type="project" value="UniProtKB-EC"/>
</dbReference>
<reference evidence="3 4" key="1">
    <citation type="journal article" date="2019" name="Nat. Microbiol.">
        <title>Mediterranean grassland soil C-N compound turnover is dependent on rainfall and depth, and is mediated by genomically divergent microorganisms.</title>
        <authorList>
            <person name="Diamond S."/>
            <person name="Andeer P.F."/>
            <person name="Li Z."/>
            <person name="Crits-Christoph A."/>
            <person name="Burstein D."/>
            <person name="Anantharaman K."/>
            <person name="Lane K.R."/>
            <person name="Thomas B.C."/>
            <person name="Pan C."/>
            <person name="Northen T.R."/>
            <person name="Banfield J.F."/>
        </authorList>
    </citation>
    <scope>NUCLEOTIDE SEQUENCE [LARGE SCALE GENOMIC DNA]</scope>
    <source>
        <strain evidence="3">WS_1</strain>
    </source>
</reference>
<feature type="active site" description="Proton donor" evidence="2">
    <location>
        <position position="41"/>
    </location>
</feature>
<dbReference type="InterPro" id="IPR004175">
    <property type="entry name" value="RNA_CPDase"/>
</dbReference>
<dbReference type="SUPFAM" id="SSF55144">
    <property type="entry name" value="LigT-like"/>
    <property type="match status" value="1"/>
</dbReference>
<organism evidence="3 4">
    <name type="scientific">Eiseniibacteriota bacterium</name>
    <dbReference type="NCBI Taxonomy" id="2212470"/>
    <lineage>
        <taxon>Bacteria</taxon>
        <taxon>Candidatus Eiseniibacteriota</taxon>
    </lineage>
</organism>
<comment type="similarity">
    <text evidence="2">Belongs to the 2H phosphoesterase superfamily. ThpR family.</text>
</comment>
<feature type="short sequence motif" description="HXTX 2" evidence="2">
    <location>
        <begin position="128"/>
        <end position="131"/>
    </location>
</feature>
<dbReference type="EMBL" id="VBOR01000027">
    <property type="protein sequence ID" value="TMQ50827.1"/>
    <property type="molecule type" value="Genomic_DNA"/>
</dbReference>
<dbReference type="HAMAP" id="MF_01940">
    <property type="entry name" value="RNA_CPDase"/>
    <property type="match status" value="1"/>
</dbReference>
<dbReference type="Pfam" id="PF13563">
    <property type="entry name" value="2_5_RNA_ligase2"/>
    <property type="match status" value="1"/>
</dbReference>
<dbReference type="InterPro" id="IPR009097">
    <property type="entry name" value="Cyclic_Pdiesterase"/>
</dbReference>
<feature type="active site" description="Proton acceptor" evidence="2">
    <location>
        <position position="128"/>
    </location>
</feature>
<keyword evidence="1 2" id="KW-0378">Hydrolase</keyword>
<evidence type="ECO:0000313" key="4">
    <source>
        <dbReference type="Proteomes" id="UP000316292"/>
    </source>
</evidence>
<evidence type="ECO:0000256" key="1">
    <source>
        <dbReference type="ARBA" id="ARBA00022801"/>
    </source>
</evidence>
<comment type="function">
    <text evidence="2">Hydrolyzes RNA 2',3'-cyclic phosphodiester to an RNA 2'-phosphomonoester.</text>
</comment>
<accession>A0A538SHH5</accession>
<feature type="short sequence motif" description="HXTX 1" evidence="2">
    <location>
        <begin position="41"/>
        <end position="44"/>
    </location>
</feature>
<dbReference type="GO" id="GO:0004113">
    <property type="term" value="F:2',3'-cyclic-nucleotide 3'-phosphodiesterase activity"/>
    <property type="evidence" value="ECO:0007669"/>
    <property type="project" value="InterPro"/>
</dbReference>
<name>A0A538SHH5_UNCEI</name>
<evidence type="ECO:0000256" key="2">
    <source>
        <dbReference type="HAMAP-Rule" id="MF_01940"/>
    </source>
</evidence>
<dbReference type="PANTHER" id="PTHR35561:SF1">
    <property type="entry name" value="RNA 2',3'-CYCLIC PHOSPHODIESTERASE"/>
    <property type="match status" value="1"/>
</dbReference>
<dbReference type="EC" id="3.1.4.58" evidence="2"/>
<dbReference type="NCBIfam" id="TIGR02258">
    <property type="entry name" value="2_5_ligase"/>
    <property type="match status" value="1"/>
</dbReference>
<protein>
    <recommendedName>
        <fullName evidence="2">RNA 2',3'-cyclic phosphodiesterase</fullName>
        <shortName evidence="2">RNA 2',3'-CPDase</shortName>
        <ecNumber evidence="2">3.1.4.58</ecNumber>
    </recommendedName>
</protein>